<keyword evidence="1" id="KW-0812">Transmembrane</keyword>
<accession>A0A1I6L663</accession>
<evidence type="ECO:0000313" key="2">
    <source>
        <dbReference type="EMBL" id="SFR98946.1"/>
    </source>
</evidence>
<sequence length="71" mass="7743">MNARYRSMRLADAVGLFLLAAIFLTQGVQRLPDWALLGVAIVAFLTLLLSGAVIVYTITVNCSRLLAWFSG</sequence>
<reference evidence="2 3" key="1">
    <citation type="submission" date="2016-10" db="EMBL/GenBank/DDBJ databases">
        <authorList>
            <person name="de Groot N.N."/>
        </authorList>
    </citation>
    <scope>NUCLEOTIDE SEQUENCE [LARGE SCALE GENOMIC DNA]</scope>
    <source>
        <strain evidence="2 3">CGMCC 1.10457</strain>
    </source>
</reference>
<keyword evidence="1" id="KW-0472">Membrane</keyword>
<name>A0A1I6L663_9EURY</name>
<gene>
    <name evidence="2" type="ORF">SAMN05216559_2128</name>
</gene>
<evidence type="ECO:0000313" key="3">
    <source>
        <dbReference type="Proteomes" id="UP000199062"/>
    </source>
</evidence>
<feature type="transmembrane region" description="Helical" evidence="1">
    <location>
        <begin position="37"/>
        <end position="58"/>
    </location>
</feature>
<evidence type="ECO:0000256" key="1">
    <source>
        <dbReference type="SAM" id="Phobius"/>
    </source>
</evidence>
<organism evidence="2 3">
    <name type="scientific">Halomicrobium zhouii</name>
    <dbReference type="NCBI Taxonomy" id="767519"/>
    <lineage>
        <taxon>Archaea</taxon>
        <taxon>Methanobacteriati</taxon>
        <taxon>Methanobacteriota</taxon>
        <taxon>Stenosarchaea group</taxon>
        <taxon>Halobacteria</taxon>
        <taxon>Halobacteriales</taxon>
        <taxon>Haloarculaceae</taxon>
        <taxon>Halomicrobium</taxon>
    </lineage>
</organism>
<protein>
    <submittedName>
        <fullName evidence="2">Uncharacterized protein</fullName>
    </submittedName>
</protein>
<keyword evidence="3" id="KW-1185">Reference proteome</keyword>
<dbReference type="Proteomes" id="UP000199062">
    <property type="component" value="Unassembled WGS sequence"/>
</dbReference>
<dbReference type="EMBL" id="FOZK01000002">
    <property type="protein sequence ID" value="SFR98946.1"/>
    <property type="molecule type" value="Genomic_DNA"/>
</dbReference>
<keyword evidence="1" id="KW-1133">Transmembrane helix</keyword>
<dbReference type="AlphaFoldDB" id="A0A1I6L663"/>
<proteinExistence type="predicted"/>